<feature type="compositionally biased region" description="Polar residues" evidence="10">
    <location>
        <begin position="1"/>
        <end position="10"/>
    </location>
</feature>
<dbReference type="PANTHER" id="PTHR12468">
    <property type="entry name" value="GPI MANNOSYLTRANSFERASE 2"/>
    <property type="match status" value="1"/>
</dbReference>
<dbReference type="GO" id="GO:0016020">
    <property type="term" value="C:membrane"/>
    <property type="evidence" value="ECO:0007669"/>
    <property type="project" value="GOC"/>
</dbReference>
<feature type="transmembrane region" description="Helical" evidence="11">
    <location>
        <begin position="245"/>
        <end position="264"/>
    </location>
</feature>
<feature type="transmembrane region" description="Helical" evidence="11">
    <location>
        <begin position="162"/>
        <end position="194"/>
    </location>
</feature>
<evidence type="ECO:0000256" key="6">
    <source>
        <dbReference type="ARBA" id="ARBA00022692"/>
    </source>
</evidence>
<evidence type="ECO:0000313" key="12">
    <source>
        <dbReference type="EMBL" id="SES46855.1"/>
    </source>
</evidence>
<feature type="transmembrane region" description="Helical" evidence="11">
    <location>
        <begin position="303"/>
        <end position="323"/>
    </location>
</feature>
<evidence type="ECO:0000256" key="7">
    <source>
        <dbReference type="ARBA" id="ARBA00022824"/>
    </source>
</evidence>
<keyword evidence="5" id="KW-0808">Transferase</keyword>
<reference evidence="13" key="1">
    <citation type="submission" date="2016-10" db="EMBL/GenBank/DDBJ databases">
        <authorList>
            <person name="Varghese N."/>
            <person name="Submissions S."/>
        </authorList>
    </citation>
    <scope>NUCLEOTIDE SEQUENCE [LARGE SCALE GENOMIC DNA]</scope>
    <source>
        <strain evidence="13">DSM 44260</strain>
    </source>
</reference>
<sequence>MSATDVSSTAVEADVDEPGTAERGPGWRDRVTPPRLLRLLAPALVFLGVREVGLLALSWMAGRNGSSAGDALRSWDGQWFLSIAANGYAGVPGNLVDAFGKRSAETPLAFFPGYPTLVGWVHDLGFRLVPSALAVTIAFGVVCAYGLTRLGTIIRGGSRRVGLVLVALFAGSPLSIVLSMAYSEAMFCAFAIWALVFVLQRQWLEAGLACAVAGLVRPTAAALVLAVGLAALVAITRRQDGWRPWVGAAIAPFGLVLYLAWVGVRTGEWDGWFALQERGWDSGFDGGAATVKFSMDVLADGRSVLEVATVGLIVGALALLAIGVRRRVEWPLLVYTAGVLVMDLCSNGLMNSKVRLMVPAIALLIPIALALAKRRPSTAVAVSAAFVLTGSWFGAYAVTAWGYAI</sequence>
<evidence type="ECO:0000256" key="11">
    <source>
        <dbReference type="SAM" id="Phobius"/>
    </source>
</evidence>
<comment type="pathway">
    <text evidence="2">Glycolipid biosynthesis; glycosylphosphatidylinositol-anchor biosynthesis.</text>
</comment>
<dbReference type="GO" id="GO:0006506">
    <property type="term" value="P:GPI anchor biosynthetic process"/>
    <property type="evidence" value="ECO:0007669"/>
    <property type="project" value="UniProtKB-UniPathway"/>
</dbReference>
<keyword evidence="9 11" id="KW-0472">Membrane</keyword>
<dbReference type="RefSeq" id="WP_245782742.1">
    <property type="nucleotide sequence ID" value="NZ_FOGI01000016.1"/>
</dbReference>
<feature type="transmembrane region" description="Helical" evidence="11">
    <location>
        <begin position="356"/>
        <end position="372"/>
    </location>
</feature>
<evidence type="ECO:0000256" key="10">
    <source>
        <dbReference type="SAM" id="MobiDB-lite"/>
    </source>
</evidence>
<evidence type="ECO:0008006" key="14">
    <source>
        <dbReference type="Google" id="ProtNLM"/>
    </source>
</evidence>
<feature type="region of interest" description="Disordered" evidence="10">
    <location>
        <begin position="1"/>
        <end position="27"/>
    </location>
</feature>
<keyword evidence="8 11" id="KW-1133">Transmembrane helix</keyword>
<accession>A0A1H9XL10</accession>
<evidence type="ECO:0000256" key="8">
    <source>
        <dbReference type="ARBA" id="ARBA00022989"/>
    </source>
</evidence>
<organism evidence="12 13">
    <name type="scientific">Actinokineospora terrae</name>
    <dbReference type="NCBI Taxonomy" id="155974"/>
    <lineage>
        <taxon>Bacteria</taxon>
        <taxon>Bacillati</taxon>
        <taxon>Actinomycetota</taxon>
        <taxon>Actinomycetes</taxon>
        <taxon>Pseudonocardiales</taxon>
        <taxon>Pseudonocardiaceae</taxon>
        <taxon>Actinokineospora</taxon>
    </lineage>
</organism>
<dbReference type="Proteomes" id="UP000199051">
    <property type="component" value="Unassembled WGS sequence"/>
</dbReference>
<keyword evidence="3" id="KW-0337">GPI-anchor biosynthesis</keyword>
<feature type="transmembrane region" description="Helical" evidence="11">
    <location>
        <begin position="206"/>
        <end position="233"/>
    </location>
</feature>
<feature type="transmembrane region" description="Helical" evidence="11">
    <location>
        <begin position="379"/>
        <end position="404"/>
    </location>
</feature>
<dbReference type="PANTHER" id="PTHR12468:SF2">
    <property type="entry name" value="GPI MANNOSYLTRANSFERASE 2"/>
    <property type="match status" value="1"/>
</dbReference>
<proteinExistence type="predicted"/>
<dbReference type="EMBL" id="FOGI01000016">
    <property type="protein sequence ID" value="SES46855.1"/>
    <property type="molecule type" value="Genomic_DNA"/>
</dbReference>
<keyword evidence="7" id="KW-0256">Endoplasmic reticulum</keyword>
<evidence type="ECO:0000313" key="13">
    <source>
        <dbReference type="Proteomes" id="UP000199051"/>
    </source>
</evidence>
<comment type="subcellular location">
    <subcellularLocation>
        <location evidence="1">Endoplasmic reticulum membrane</location>
        <topology evidence="1">Multi-pass membrane protein</topology>
    </subcellularLocation>
</comment>
<dbReference type="STRING" id="155974.SAMN04487818_116129"/>
<name>A0A1H9XL10_9PSEU</name>
<feature type="transmembrane region" description="Helical" evidence="11">
    <location>
        <begin position="36"/>
        <end position="61"/>
    </location>
</feature>
<evidence type="ECO:0000256" key="2">
    <source>
        <dbReference type="ARBA" id="ARBA00004687"/>
    </source>
</evidence>
<dbReference type="InterPro" id="IPR007315">
    <property type="entry name" value="PIG-V/Gpi18"/>
</dbReference>
<evidence type="ECO:0000256" key="9">
    <source>
        <dbReference type="ARBA" id="ARBA00023136"/>
    </source>
</evidence>
<keyword evidence="6 11" id="KW-0812">Transmembrane</keyword>
<evidence type="ECO:0000256" key="3">
    <source>
        <dbReference type="ARBA" id="ARBA00022502"/>
    </source>
</evidence>
<evidence type="ECO:0000256" key="4">
    <source>
        <dbReference type="ARBA" id="ARBA00022676"/>
    </source>
</evidence>
<feature type="transmembrane region" description="Helical" evidence="11">
    <location>
        <begin position="128"/>
        <end position="150"/>
    </location>
</feature>
<dbReference type="AlphaFoldDB" id="A0A1H9XL10"/>
<gene>
    <name evidence="12" type="ORF">SAMN04487818_116129</name>
</gene>
<dbReference type="GO" id="GO:0004376">
    <property type="term" value="F:GPI mannosyltransferase activity"/>
    <property type="evidence" value="ECO:0007669"/>
    <property type="project" value="InterPro"/>
</dbReference>
<keyword evidence="13" id="KW-1185">Reference proteome</keyword>
<evidence type="ECO:0000256" key="5">
    <source>
        <dbReference type="ARBA" id="ARBA00022679"/>
    </source>
</evidence>
<dbReference type="GO" id="GO:0000009">
    <property type="term" value="F:alpha-1,6-mannosyltransferase activity"/>
    <property type="evidence" value="ECO:0007669"/>
    <property type="project" value="InterPro"/>
</dbReference>
<keyword evidence="4" id="KW-0328">Glycosyltransferase</keyword>
<dbReference type="UniPathway" id="UPA00196"/>
<protein>
    <recommendedName>
        <fullName evidence="14">Dolichyl-phosphate-mannose-protein mannosyltransferase</fullName>
    </recommendedName>
</protein>
<evidence type="ECO:0000256" key="1">
    <source>
        <dbReference type="ARBA" id="ARBA00004477"/>
    </source>
</evidence>
<feature type="transmembrane region" description="Helical" evidence="11">
    <location>
        <begin position="330"/>
        <end position="350"/>
    </location>
</feature>